<dbReference type="PANTHER" id="PTHR24220">
    <property type="entry name" value="IMPORT ATP-BINDING PROTEIN"/>
    <property type="match status" value="1"/>
</dbReference>
<dbReference type="InterPro" id="IPR003593">
    <property type="entry name" value="AAA+_ATPase"/>
</dbReference>
<proteinExistence type="predicted"/>
<sequence>MTPLLLIDRLRKDFGERRLFDIDRLMLRQGAAYVLTGLNGTGKSTLLRILAGLETADCGRASFLGEELPWQPYPQRLREAVVYVHQHPVMFSTSVAENIGYGLAARGMPRAEMRERVEAAMEWAGVTHLRHSKPLTLSGGEKQRVALARARVLEPKLLLLDEPTSNLDGAARESVIALIPSLTAAGSSVIVACHDRDLISLPQVERLKLRDGRLQARQNRIRAVS</sequence>
<dbReference type="InterPro" id="IPR003439">
    <property type="entry name" value="ABC_transporter-like_ATP-bd"/>
</dbReference>
<dbReference type="Proteomes" id="UP000887222">
    <property type="component" value="Unassembled WGS sequence"/>
</dbReference>
<dbReference type="Gene3D" id="3.40.50.300">
    <property type="entry name" value="P-loop containing nucleotide triphosphate hydrolases"/>
    <property type="match status" value="1"/>
</dbReference>
<evidence type="ECO:0000256" key="1">
    <source>
        <dbReference type="ARBA" id="ARBA00022475"/>
    </source>
</evidence>
<dbReference type="RefSeq" id="WP_220808220.1">
    <property type="nucleotide sequence ID" value="NZ_BPMK01000008.1"/>
</dbReference>
<feature type="domain" description="ABC transporter" evidence="4">
    <location>
        <begin position="5"/>
        <end position="224"/>
    </location>
</feature>
<dbReference type="EMBL" id="BPMK01000008">
    <property type="protein sequence ID" value="GIZ52054.1"/>
    <property type="molecule type" value="Genomic_DNA"/>
</dbReference>
<reference evidence="5 6" key="1">
    <citation type="journal article" date="2022" name="Int. J. Syst. Evol. Microbiol.">
        <title>Noviherbaspirillum aridicola sp. nov., isolated from an arid soil in Pakistan.</title>
        <authorList>
            <person name="Khan I.U."/>
            <person name="Saqib M."/>
            <person name="Amin A."/>
            <person name="Hussain F."/>
            <person name="Li L."/>
            <person name="Liu Y.H."/>
            <person name="Fang B.Z."/>
            <person name="Ahmed I."/>
            <person name="Li W.J."/>
        </authorList>
    </citation>
    <scope>NUCLEOTIDE SEQUENCE [LARGE SCALE GENOMIC DNA]</scope>
    <source>
        <strain evidence="5 6">NCCP-691</strain>
    </source>
</reference>
<dbReference type="InterPro" id="IPR027417">
    <property type="entry name" value="P-loop_NTPase"/>
</dbReference>
<dbReference type="InterPro" id="IPR015854">
    <property type="entry name" value="ABC_transpr_LolD-like"/>
</dbReference>
<dbReference type="Pfam" id="PF00005">
    <property type="entry name" value="ABC_tran"/>
    <property type="match status" value="1"/>
</dbReference>
<dbReference type="GO" id="GO:0005524">
    <property type="term" value="F:ATP binding"/>
    <property type="evidence" value="ECO:0007669"/>
    <property type="project" value="UniProtKB-KW"/>
</dbReference>
<name>A0ABQ4Q5Q9_9BURK</name>
<keyword evidence="1" id="KW-0472">Membrane</keyword>
<evidence type="ECO:0000259" key="4">
    <source>
        <dbReference type="PROSITE" id="PS50893"/>
    </source>
</evidence>
<evidence type="ECO:0000256" key="3">
    <source>
        <dbReference type="ARBA" id="ARBA00022840"/>
    </source>
</evidence>
<keyword evidence="1" id="KW-1003">Cell membrane</keyword>
<evidence type="ECO:0000313" key="6">
    <source>
        <dbReference type="Proteomes" id="UP000887222"/>
    </source>
</evidence>
<accession>A0ABQ4Q5Q9</accession>
<keyword evidence="3 5" id="KW-0067">ATP-binding</keyword>
<keyword evidence="2" id="KW-0547">Nucleotide-binding</keyword>
<organism evidence="5 6">
    <name type="scientific">Noviherbaspirillum aridicola</name>
    <dbReference type="NCBI Taxonomy" id="2849687"/>
    <lineage>
        <taxon>Bacteria</taxon>
        <taxon>Pseudomonadati</taxon>
        <taxon>Pseudomonadota</taxon>
        <taxon>Betaproteobacteria</taxon>
        <taxon>Burkholderiales</taxon>
        <taxon>Oxalobacteraceae</taxon>
        <taxon>Noviherbaspirillum</taxon>
    </lineage>
</organism>
<evidence type="ECO:0000256" key="2">
    <source>
        <dbReference type="ARBA" id="ARBA00022741"/>
    </source>
</evidence>
<keyword evidence="6" id="KW-1185">Reference proteome</keyword>
<dbReference type="SMART" id="SM00382">
    <property type="entry name" value="AAA"/>
    <property type="match status" value="1"/>
</dbReference>
<evidence type="ECO:0000313" key="5">
    <source>
        <dbReference type="EMBL" id="GIZ52054.1"/>
    </source>
</evidence>
<comment type="caution">
    <text evidence="5">The sequence shown here is derived from an EMBL/GenBank/DDBJ whole genome shotgun (WGS) entry which is preliminary data.</text>
</comment>
<protein>
    <submittedName>
        <fullName evidence="5">Tungstate ABC transporter ATP-binding protein</fullName>
    </submittedName>
</protein>
<dbReference type="SUPFAM" id="SSF52540">
    <property type="entry name" value="P-loop containing nucleoside triphosphate hydrolases"/>
    <property type="match status" value="1"/>
</dbReference>
<dbReference type="PROSITE" id="PS50893">
    <property type="entry name" value="ABC_TRANSPORTER_2"/>
    <property type="match status" value="1"/>
</dbReference>
<dbReference type="PANTHER" id="PTHR24220:SF684">
    <property type="entry name" value="FE(3+) IONS IMPORT ATP-BINDING PROTEIN FBPC"/>
    <property type="match status" value="1"/>
</dbReference>
<gene>
    <name evidence="5" type="primary">tupC</name>
    <name evidence="5" type="ORF">NCCP691_20680</name>
</gene>